<feature type="signal peptide" evidence="9">
    <location>
        <begin position="1"/>
        <end position="20"/>
    </location>
</feature>
<dbReference type="GO" id="GO:0098553">
    <property type="term" value="C:lumenal side of endoplasmic reticulum membrane"/>
    <property type="evidence" value="ECO:0007669"/>
    <property type="project" value="TreeGrafter"/>
</dbReference>
<dbReference type="FunCoup" id="A0A6P8HC16">
    <property type="interactions" value="935"/>
</dbReference>
<feature type="compositionally biased region" description="Basic and acidic residues" evidence="7">
    <location>
        <begin position="528"/>
        <end position="538"/>
    </location>
</feature>
<dbReference type="PANTHER" id="PTHR12174:SF103">
    <property type="entry name" value="INTRAMEMBRANE PROTEASE (IMPAS) FAMILY"/>
    <property type="match status" value="1"/>
</dbReference>
<keyword evidence="9" id="KW-0732">Signal</keyword>
<evidence type="ECO:0000313" key="12">
    <source>
        <dbReference type="RefSeq" id="XP_031553969.1"/>
    </source>
</evidence>
<name>A0A6P8HC16_ACTTE</name>
<feature type="transmembrane region" description="Helical" evidence="8">
    <location>
        <begin position="448"/>
        <end position="471"/>
    </location>
</feature>
<feature type="transmembrane region" description="Helical" evidence="8">
    <location>
        <begin position="231"/>
        <end position="251"/>
    </location>
</feature>
<dbReference type="SMART" id="SM00730">
    <property type="entry name" value="PSN"/>
    <property type="match status" value="1"/>
</dbReference>
<dbReference type="RefSeq" id="XP_031553969.1">
    <property type="nucleotide sequence ID" value="XM_031698109.1"/>
</dbReference>
<feature type="chain" id="PRO_5028402038" evidence="9">
    <location>
        <begin position="21"/>
        <end position="553"/>
    </location>
</feature>
<keyword evidence="6 8" id="KW-0472">Membrane</keyword>
<evidence type="ECO:0000256" key="5">
    <source>
        <dbReference type="ARBA" id="ARBA00022989"/>
    </source>
</evidence>
<comment type="subcellular location">
    <subcellularLocation>
        <location evidence="1">Endomembrane system</location>
        <topology evidence="1">Multi-pass membrane protein</topology>
    </subcellularLocation>
</comment>
<protein>
    <submittedName>
        <fullName evidence="12">Signal peptide peptidase-like 2B</fullName>
    </submittedName>
</protein>
<feature type="transmembrane region" description="Helical" evidence="8">
    <location>
        <begin position="326"/>
        <end position="343"/>
    </location>
</feature>
<feature type="region of interest" description="Disordered" evidence="7">
    <location>
        <begin position="515"/>
        <end position="553"/>
    </location>
</feature>
<keyword evidence="5 8" id="KW-1133">Transmembrane helix</keyword>
<dbReference type="PANTHER" id="PTHR12174">
    <property type="entry name" value="SIGNAL PEPTIDE PEPTIDASE"/>
    <property type="match status" value="1"/>
</dbReference>
<dbReference type="Pfam" id="PF02225">
    <property type="entry name" value="PA"/>
    <property type="match status" value="1"/>
</dbReference>
<reference evidence="12" key="1">
    <citation type="submission" date="2025-08" db="UniProtKB">
        <authorList>
            <consortium name="RefSeq"/>
        </authorList>
    </citation>
    <scope>IDENTIFICATION</scope>
</reference>
<feature type="compositionally biased region" description="Polar residues" evidence="7">
    <location>
        <begin position="539"/>
        <end position="553"/>
    </location>
</feature>
<dbReference type="InterPro" id="IPR006639">
    <property type="entry name" value="Preselin/SPP"/>
</dbReference>
<dbReference type="AlphaFoldDB" id="A0A6P8HC16"/>
<feature type="transmembrane region" description="Helical" evidence="8">
    <location>
        <begin position="302"/>
        <end position="320"/>
    </location>
</feature>
<dbReference type="Proteomes" id="UP000515163">
    <property type="component" value="Unplaced"/>
</dbReference>
<keyword evidence="11" id="KW-1185">Reference proteome</keyword>
<evidence type="ECO:0000256" key="6">
    <source>
        <dbReference type="ARBA" id="ARBA00023136"/>
    </source>
</evidence>
<dbReference type="GeneID" id="116290989"/>
<evidence type="ECO:0000259" key="10">
    <source>
        <dbReference type="Pfam" id="PF02225"/>
    </source>
</evidence>
<dbReference type="Gene3D" id="3.50.30.30">
    <property type="match status" value="1"/>
</dbReference>
<dbReference type="InterPro" id="IPR003137">
    <property type="entry name" value="PA_domain"/>
</dbReference>
<proteinExistence type="inferred from homology"/>
<feature type="transmembrane region" description="Helical" evidence="8">
    <location>
        <begin position="174"/>
        <end position="195"/>
    </location>
</feature>
<dbReference type="InParanoid" id="A0A6P8HC16"/>
<evidence type="ECO:0000256" key="9">
    <source>
        <dbReference type="SAM" id="SignalP"/>
    </source>
</evidence>
<evidence type="ECO:0000256" key="8">
    <source>
        <dbReference type="SAM" id="Phobius"/>
    </source>
</evidence>
<dbReference type="GO" id="GO:0042500">
    <property type="term" value="F:aspartic endopeptidase activity, intramembrane cleaving"/>
    <property type="evidence" value="ECO:0007669"/>
    <property type="project" value="InterPro"/>
</dbReference>
<dbReference type="GO" id="GO:0098554">
    <property type="term" value="C:cytoplasmic side of endoplasmic reticulum membrane"/>
    <property type="evidence" value="ECO:0007669"/>
    <property type="project" value="TreeGrafter"/>
</dbReference>
<dbReference type="OrthoDB" id="29661at2759"/>
<dbReference type="Pfam" id="PF04258">
    <property type="entry name" value="Peptidase_A22B"/>
    <property type="match status" value="1"/>
</dbReference>
<feature type="transmembrane region" description="Helical" evidence="8">
    <location>
        <begin position="355"/>
        <end position="375"/>
    </location>
</feature>
<dbReference type="KEGG" id="aten:116290989"/>
<feature type="transmembrane region" description="Helical" evidence="8">
    <location>
        <begin position="417"/>
        <end position="436"/>
    </location>
</feature>
<evidence type="ECO:0000256" key="7">
    <source>
        <dbReference type="SAM" id="MobiDB-lite"/>
    </source>
</evidence>
<dbReference type="GO" id="GO:0033619">
    <property type="term" value="P:membrane protein proteolysis"/>
    <property type="evidence" value="ECO:0007669"/>
    <property type="project" value="TreeGrafter"/>
</dbReference>
<gene>
    <name evidence="12" type="primary">LOC116290989</name>
</gene>
<comment type="similarity">
    <text evidence="2">Belongs to the peptidase A22B family.</text>
</comment>
<feature type="domain" description="PA" evidence="10">
    <location>
        <begin position="65"/>
        <end position="149"/>
    </location>
</feature>
<accession>A0A6P8HC16</accession>
<evidence type="ECO:0000313" key="11">
    <source>
        <dbReference type="Proteomes" id="UP000515163"/>
    </source>
</evidence>
<evidence type="ECO:0000256" key="4">
    <source>
        <dbReference type="ARBA" id="ARBA00022801"/>
    </source>
</evidence>
<feature type="transmembrane region" description="Helical" evidence="8">
    <location>
        <begin position="257"/>
        <end position="281"/>
    </location>
</feature>
<keyword evidence="3 8" id="KW-0812">Transmembrane</keyword>
<feature type="transmembrane region" description="Helical" evidence="8">
    <location>
        <begin position="477"/>
        <end position="497"/>
    </location>
</feature>
<sequence>MAASLVIVFLIFTLVFQSSGQVVQEYGILHAKSSSGSNQDFCVMFNPRWGNPWPTDLKNTPAHSLVWADPPLLCTKSTPPNPKYEDKAVAAYRGNCSFYEKGMNAGKAVEVIVINNQNTLFVPAGNESAGEYDNLHIPIVVMKRDDGTLIKNLGKGVKVQLYQPPGQAIDGNIAVLWILAVGTVVMGAYWTGIANKAIVSRHLRRQNACEDGVEGGDVNDDESGSIQVTPLMVLVFVLLICGLLLLLFYFYKYLVVVIIVLFVLASCNGLFECLTPIVLRLPLGSCKVPPNKLPIFKHEPQVRLIVLALFCMAIAIWWGIERNASYAWILQDILGIAFCISLIKNIRLPNLKVCVILLVLLLIYDIFFVFITPLFSASGKSVMVEVATGGDHKEQLPMVLKIPRLTKSVLSVCVRPYSLLGFGDILVPGLYVGFCHSFDIMQKTPYKIYFVATSIAYGVGLILTFVALFLMKQGQPALLYLVPCVLTTGIVIGWVRGELRKLWTGKMISRIPEESTFPVTSDSEDDILDRTQERHVDSSPESPTSETQRLIGK</sequence>
<organism evidence="11 12">
    <name type="scientific">Actinia tenebrosa</name>
    <name type="common">Australian red waratah sea anemone</name>
    <dbReference type="NCBI Taxonomy" id="6105"/>
    <lineage>
        <taxon>Eukaryota</taxon>
        <taxon>Metazoa</taxon>
        <taxon>Cnidaria</taxon>
        <taxon>Anthozoa</taxon>
        <taxon>Hexacorallia</taxon>
        <taxon>Actiniaria</taxon>
        <taxon>Actiniidae</taxon>
        <taxon>Actinia</taxon>
    </lineage>
</organism>
<keyword evidence="4" id="KW-0378">Hydrolase</keyword>
<evidence type="ECO:0000256" key="2">
    <source>
        <dbReference type="ARBA" id="ARBA00006859"/>
    </source>
</evidence>
<dbReference type="InterPro" id="IPR007369">
    <property type="entry name" value="Peptidase_A22B_SPP"/>
</dbReference>
<dbReference type="GO" id="GO:0005765">
    <property type="term" value="C:lysosomal membrane"/>
    <property type="evidence" value="ECO:0007669"/>
    <property type="project" value="TreeGrafter"/>
</dbReference>
<dbReference type="GO" id="GO:0030660">
    <property type="term" value="C:Golgi-associated vesicle membrane"/>
    <property type="evidence" value="ECO:0007669"/>
    <property type="project" value="TreeGrafter"/>
</dbReference>
<evidence type="ECO:0000256" key="3">
    <source>
        <dbReference type="ARBA" id="ARBA00022692"/>
    </source>
</evidence>
<evidence type="ECO:0000256" key="1">
    <source>
        <dbReference type="ARBA" id="ARBA00004127"/>
    </source>
</evidence>